<dbReference type="InterPro" id="IPR003533">
    <property type="entry name" value="Doublecortin_dom"/>
</dbReference>
<evidence type="ECO:0000313" key="3">
    <source>
        <dbReference type="EMBL" id="CAH1185707.1"/>
    </source>
</evidence>
<gene>
    <name evidence="3" type="ORF">PHYEVI_LOCUS8867</name>
</gene>
<evidence type="ECO:0000256" key="1">
    <source>
        <dbReference type="SAM" id="MobiDB-lite"/>
    </source>
</evidence>
<name>A0A9P0GTU8_PHYSR</name>
<dbReference type="OrthoDB" id="1738954at2759"/>
<dbReference type="AlphaFoldDB" id="A0A9P0GTU8"/>
<dbReference type="EMBL" id="OU900098">
    <property type="protein sequence ID" value="CAH1185707.1"/>
    <property type="molecule type" value="Genomic_DNA"/>
</dbReference>
<protein>
    <recommendedName>
        <fullName evidence="2">Doublecortin domain-containing protein</fullName>
    </recommendedName>
</protein>
<organism evidence="3 4">
    <name type="scientific">Phyllotreta striolata</name>
    <name type="common">Striped flea beetle</name>
    <name type="synonym">Crioceris striolata</name>
    <dbReference type="NCBI Taxonomy" id="444603"/>
    <lineage>
        <taxon>Eukaryota</taxon>
        <taxon>Metazoa</taxon>
        <taxon>Ecdysozoa</taxon>
        <taxon>Arthropoda</taxon>
        <taxon>Hexapoda</taxon>
        <taxon>Insecta</taxon>
        <taxon>Pterygota</taxon>
        <taxon>Neoptera</taxon>
        <taxon>Endopterygota</taxon>
        <taxon>Coleoptera</taxon>
        <taxon>Polyphaga</taxon>
        <taxon>Cucujiformia</taxon>
        <taxon>Chrysomeloidea</taxon>
        <taxon>Chrysomelidae</taxon>
        <taxon>Galerucinae</taxon>
        <taxon>Alticini</taxon>
        <taxon>Phyllotreta</taxon>
    </lineage>
</organism>
<feature type="compositionally biased region" description="Basic and acidic residues" evidence="1">
    <location>
        <begin position="381"/>
        <end position="424"/>
    </location>
</feature>
<evidence type="ECO:0000313" key="4">
    <source>
        <dbReference type="Proteomes" id="UP001153712"/>
    </source>
</evidence>
<reference evidence="3" key="1">
    <citation type="submission" date="2022-01" db="EMBL/GenBank/DDBJ databases">
        <authorList>
            <person name="King R."/>
        </authorList>
    </citation>
    <scope>NUCLEOTIDE SEQUENCE</scope>
</reference>
<feature type="compositionally biased region" description="Low complexity" evidence="1">
    <location>
        <begin position="353"/>
        <end position="363"/>
    </location>
</feature>
<proteinExistence type="predicted"/>
<dbReference type="SMART" id="SM00537">
    <property type="entry name" value="DCX"/>
    <property type="match status" value="1"/>
</dbReference>
<dbReference type="Gene3D" id="3.10.20.230">
    <property type="entry name" value="Doublecortin domain"/>
    <property type="match status" value="1"/>
</dbReference>
<dbReference type="GO" id="GO:0035556">
    <property type="term" value="P:intracellular signal transduction"/>
    <property type="evidence" value="ECO:0007669"/>
    <property type="project" value="InterPro"/>
</dbReference>
<feature type="domain" description="Doublecortin" evidence="2">
    <location>
        <begin position="20"/>
        <end position="94"/>
    </location>
</feature>
<dbReference type="InterPro" id="IPR036572">
    <property type="entry name" value="Doublecortin_dom_sf"/>
</dbReference>
<feature type="region of interest" description="Disordered" evidence="1">
    <location>
        <begin position="262"/>
        <end position="288"/>
    </location>
</feature>
<accession>A0A9P0GTU8</accession>
<sequence length="718" mass="82205">MKYKRIRQVPLPEPYFGKTKKIKIWENGESKCYVFNINPKDLRNWGLILNHITNVIRPSFGAVKHLIELSTLKEVKSFEELDSKQKYIATGANEKIREPIKGYKTHAEMLKDEKEANRRSPIYPESGRVTHNWEFLKQTEKLKNTVIYVALNGSTASPQKAVFKENEIEDFTLIRNYFGKILGMSEEIAYFCTVYGRIIQDPKDFQHGYLYVAVPFNEAFVEMDYVGLFKKCYKYRKNRKSKIISAIGRPYSSPYNKKSIDAKKVEKKKKTEKKKKPEKKTKSETKKCANINTANQDITNVETNLMKNEMTGIDSLDSTMKSELELRVTYYSPSEEAHKPSYKCPNKICNNVNNKKLKNVSPKSTKDEPSSDESTATIVAENKETKDTTTNKETSATEDHEEKKPSNEQGEPKKGDSKNESHEQGNELLVYKVCCNEGEEDTCKATIDNQLISYPEPPVFSAAIPNINELKKKHLKDIIFPNNTANTKNALSEHLIYEINSKSASQRDPNDLITEIMGIDEGSHREIYDNIYDENDNLIRSQSDCSVYIKKVVDEGCQTLRTNVVYSSASTQFGRKPQETNIKPFNRPRYVRSLTEPSMTLSQQIMNADSTLVISNPSKKSKFILKSDIHDSRRNKKSNIRHNGCLDVKSQEDDCSNKPKFSLDQSILRLSQALKSYQKALISIERNKRADEKSGKLFDERSKDKDDVICTTNSEIGL</sequence>
<evidence type="ECO:0000259" key="2">
    <source>
        <dbReference type="PROSITE" id="PS50309"/>
    </source>
</evidence>
<feature type="region of interest" description="Disordered" evidence="1">
    <location>
        <begin position="353"/>
        <end position="424"/>
    </location>
</feature>
<keyword evidence="4" id="KW-1185">Reference proteome</keyword>
<dbReference type="SUPFAM" id="SSF89837">
    <property type="entry name" value="Doublecortin (DC)"/>
    <property type="match status" value="2"/>
</dbReference>
<dbReference type="PROSITE" id="PS50309">
    <property type="entry name" value="DC"/>
    <property type="match status" value="1"/>
</dbReference>
<dbReference type="Proteomes" id="UP001153712">
    <property type="component" value="Chromosome 5"/>
</dbReference>
<dbReference type="Pfam" id="PF03607">
    <property type="entry name" value="DCX"/>
    <property type="match status" value="1"/>
</dbReference>
<feature type="compositionally biased region" description="Basic residues" evidence="1">
    <location>
        <begin position="265"/>
        <end position="279"/>
    </location>
</feature>